<dbReference type="InterPro" id="IPR003848">
    <property type="entry name" value="DUF218"/>
</dbReference>
<keyword evidence="3" id="KW-1185">Reference proteome</keyword>
<name>A0ABS4AWW1_9PROT</name>
<dbReference type="CDD" id="cd06259">
    <property type="entry name" value="YdcF-like"/>
    <property type="match status" value="1"/>
</dbReference>
<sequence length="187" mass="19587">MLALAWGFADFLGDALAPPTPAEGETDGIVVLTGGSERVGTGFRLLAEGRARRLLISGAHPGAGLAEIAAAAAFDAAPLAGRVELGHAAASTRGNAVEIAAWARSEEMRSLRVVTAGYHMPRAMLELRRTLPAAVLVPHPVASAALRAPGAVWRPRVWALLAGEYARYLLARAGLSGLAWPRREARD</sequence>
<organism evidence="2 3">
    <name type="scientific">Roseomonas nitratireducens</name>
    <dbReference type="NCBI Taxonomy" id="2820810"/>
    <lineage>
        <taxon>Bacteria</taxon>
        <taxon>Pseudomonadati</taxon>
        <taxon>Pseudomonadota</taxon>
        <taxon>Alphaproteobacteria</taxon>
        <taxon>Acetobacterales</taxon>
        <taxon>Roseomonadaceae</taxon>
        <taxon>Roseomonas</taxon>
    </lineage>
</organism>
<protein>
    <submittedName>
        <fullName evidence="2">YdcF family protein</fullName>
    </submittedName>
</protein>
<accession>A0ABS4AWW1</accession>
<feature type="domain" description="DUF218" evidence="1">
    <location>
        <begin position="27"/>
        <end position="150"/>
    </location>
</feature>
<reference evidence="2 3" key="1">
    <citation type="submission" date="2021-03" db="EMBL/GenBank/DDBJ databases">
        <authorList>
            <person name="So Y."/>
        </authorList>
    </citation>
    <scope>NUCLEOTIDE SEQUENCE [LARGE SCALE GENOMIC DNA]</scope>
    <source>
        <strain evidence="2 3">PWR1</strain>
    </source>
</reference>
<dbReference type="EMBL" id="JAGIYZ010000018">
    <property type="protein sequence ID" value="MBP0465734.1"/>
    <property type="molecule type" value="Genomic_DNA"/>
</dbReference>
<dbReference type="Pfam" id="PF02698">
    <property type="entry name" value="DUF218"/>
    <property type="match status" value="1"/>
</dbReference>
<gene>
    <name evidence="2" type="ORF">J5Y09_17535</name>
</gene>
<evidence type="ECO:0000259" key="1">
    <source>
        <dbReference type="Pfam" id="PF02698"/>
    </source>
</evidence>
<proteinExistence type="predicted"/>
<evidence type="ECO:0000313" key="3">
    <source>
        <dbReference type="Proteomes" id="UP000680815"/>
    </source>
</evidence>
<dbReference type="Proteomes" id="UP000680815">
    <property type="component" value="Unassembled WGS sequence"/>
</dbReference>
<comment type="caution">
    <text evidence="2">The sequence shown here is derived from an EMBL/GenBank/DDBJ whole genome shotgun (WGS) entry which is preliminary data.</text>
</comment>
<evidence type="ECO:0000313" key="2">
    <source>
        <dbReference type="EMBL" id="MBP0465734.1"/>
    </source>
</evidence>